<feature type="region of interest" description="Disordered" evidence="1">
    <location>
        <begin position="1"/>
        <end position="32"/>
    </location>
</feature>
<dbReference type="EMBL" id="LXQA011143986">
    <property type="protein sequence ID" value="MCI86557.1"/>
    <property type="molecule type" value="Genomic_DNA"/>
</dbReference>
<name>A0A392VFA4_9FABA</name>
<keyword evidence="3" id="KW-1185">Reference proteome</keyword>
<organism evidence="2 3">
    <name type="scientific">Trifolium medium</name>
    <dbReference type="NCBI Taxonomy" id="97028"/>
    <lineage>
        <taxon>Eukaryota</taxon>
        <taxon>Viridiplantae</taxon>
        <taxon>Streptophyta</taxon>
        <taxon>Embryophyta</taxon>
        <taxon>Tracheophyta</taxon>
        <taxon>Spermatophyta</taxon>
        <taxon>Magnoliopsida</taxon>
        <taxon>eudicotyledons</taxon>
        <taxon>Gunneridae</taxon>
        <taxon>Pentapetalae</taxon>
        <taxon>rosids</taxon>
        <taxon>fabids</taxon>
        <taxon>Fabales</taxon>
        <taxon>Fabaceae</taxon>
        <taxon>Papilionoideae</taxon>
        <taxon>50 kb inversion clade</taxon>
        <taxon>NPAAA clade</taxon>
        <taxon>Hologalegina</taxon>
        <taxon>IRL clade</taxon>
        <taxon>Trifolieae</taxon>
        <taxon>Trifolium</taxon>
    </lineage>
</organism>
<accession>A0A392VFA4</accession>
<evidence type="ECO:0000256" key="1">
    <source>
        <dbReference type="SAM" id="MobiDB-lite"/>
    </source>
</evidence>
<evidence type="ECO:0000313" key="3">
    <source>
        <dbReference type="Proteomes" id="UP000265520"/>
    </source>
</evidence>
<feature type="non-terminal residue" evidence="2">
    <location>
        <position position="64"/>
    </location>
</feature>
<reference evidence="2 3" key="1">
    <citation type="journal article" date="2018" name="Front. Plant Sci.">
        <title>Red Clover (Trifolium pratense) and Zigzag Clover (T. medium) - A Picture of Genomic Similarities and Differences.</title>
        <authorList>
            <person name="Dluhosova J."/>
            <person name="Istvanek J."/>
            <person name="Nedelnik J."/>
            <person name="Repkova J."/>
        </authorList>
    </citation>
    <scope>NUCLEOTIDE SEQUENCE [LARGE SCALE GENOMIC DNA]</scope>
    <source>
        <strain evidence="3">cv. 10/8</strain>
        <tissue evidence="2">Leaf</tissue>
    </source>
</reference>
<sequence length="64" mass="7067">MNLRDAQKSEPSSAEPLVTGATRHTARRDAQQVETIPVLSPFFTQRAASSGATRRNQKMVLNLE</sequence>
<proteinExistence type="predicted"/>
<dbReference type="AlphaFoldDB" id="A0A392VFA4"/>
<protein>
    <submittedName>
        <fullName evidence="2">Uncharacterized protein</fullName>
    </submittedName>
</protein>
<comment type="caution">
    <text evidence="2">The sequence shown here is derived from an EMBL/GenBank/DDBJ whole genome shotgun (WGS) entry which is preliminary data.</text>
</comment>
<dbReference type="Proteomes" id="UP000265520">
    <property type="component" value="Unassembled WGS sequence"/>
</dbReference>
<evidence type="ECO:0000313" key="2">
    <source>
        <dbReference type="EMBL" id="MCI86557.1"/>
    </source>
</evidence>